<dbReference type="STRING" id="331657.A0A4U0X4S0"/>
<protein>
    <recommendedName>
        <fullName evidence="2">HNH nuclease domain-containing protein</fullName>
    </recommendedName>
</protein>
<dbReference type="AlphaFoldDB" id="A0A4U0X4S0"/>
<dbReference type="EMBL" id="NAJN01000668">
    <property type="protein sequence ID" value="TKA70158.1"/>
    <property type="molecule type" value="Genomic_DNA"/>
</dbReference>
<evidence type="ECO:0000313" key="4">
    <source>
        <dbReference type="Proteomes" id="UP000308768"/>
    </source>
</evidence>
<accession>A0A4U0X4S0</accession>
<feature type="region of interest" description="Disordered" evidence="1">
    <location>
        <begin position="335"/>
        <end position="361"/>
    </location>
</feature>
<dbReference type="Pfam" id="PF13391">
    <property type="entry name" value="HNH_2"/>
    <property type="match status" value="1"/>
</dbReference>
<dbReference type="InterPro" id="IPR003615">
    <property type="entry name" value="HNH_nuc"/>
</dbReference>
<feature type="domain" description="HNH nuclease" evidence="2">
    <location>
        <begin position="179"/>
        <end position="246"/>
    </location>
</feature>
<gene>
    <name evidence="3" type="ORF">B0A49_13151</name>
</gene>
<keyword evidence="4" id="KW-1185">Reference proteome</keyword>
<dbReference type="OrthoDB" id="2142759at2759"/>
<reference evidence="3 4" key="1">
    <citation type="submission" date="2017-03" db="EMBL/GenBank/DDBJ databases">
        <title>Genomes of endolithic fungi from Antarctica.</title>
        <authorList>
            <person name="Coleine C."/>
            <person name="Masonjones S."/>
            <person name="Stajich J.E."/>
        </authorList>
    </citation>
    <scope>NUCLEOTIDE SEQUENCE [LARGE SCALE GENOMIC DNA]</scope>
    <source>
        <strain evidence="3 4">CCFEE 5187</strain>
    </source>
</reference>
<organism evidence="3 4">
    <name type="scientific">Cryomyces minteri</name>
    <dbReference type="NCBI Taxonomy" id="331657"/>
    <lineage>
        <taxon>Eukaryota</taxon>
        <taxon>Fungi</taxon>
        <taxon>Dikarya</taxon>
        <taxon>Ascomycota</taxon>
        <taxon>Pezizomycotina</taxon>
        <taxon>Dothideomycetes</taxon>
        <taxon>Dothideomycetes incertae sedis</taxon>
        <taxon>Cryomyces</taxon>
    </lineage>
</organism>
<sequence>MTTQPPANHNQDIVEVRDHIPRRTSDTICSSTLHRVSFHHPAYDSARLIELSAFDGPTGGIHHGTALLVCGIIAGNAWDGWLTEGRRGNKVDSDREVVLKGREYFYHVPWPTNSSEEERAQGPYKYAVVPSFQHWPFPHEDPPPGWSFNPDLTTSVASIFPVPSISSVSQAVRDRDGSCRLSGYRDGIERAHLCPRSDVEWFTQQEMDMYNISRSLVGAGLVDDTANALTLRSDIHLSFDAGTFVFTRKLDQWVSHFLAPTFNLGPEHHNTKVEIPPTVHPAFILARFAWAILPGIRNFLIRGEKRLVTLRREAGEARDTKELEKDDLCRVLGISARGRGNSPSKRQREEGTTGGAIGTAVSAKRARLDLAEPAQSKGLPDSPPATTPGLCNGDAASTPLFSQTSAPMDSPTFDAEREASERRRIATLRQSALKAQRPSDAELVCCDYNAAERANAAGREGPKKYGGAHLCMECLGAEYRDEGPCDVALVLAMEEDEGDVPVSN</sequence>
<evidence type="ECO:0000313" key="3">
    <source>
        <dbReference type="EMBL" id="TKA70158.1"/>
    </source>
</evidence>
<evidence type="ECO:0000259" key="2">
    <source>
        <dbReference type="Pfam" id="PF13391"/>
    </source>
</evidence>
<dbReference type="Proteomes" id="UP000308768">
    <property type="component" value="Unassembled WGS sequence"/>
</dbReference>
<comment type="caution">
    <text evidence="3">The sequence shown here is derived from an EMBL/GenBank/DDBJ whole genome shotgun (WGS) entry which is preliminary data.</text>
</comment>
<feature type="region of interest" description="Disordered" evidence="1">
    <location>
        <begin position="373"/>
        <end position="418"/>
    </location>
</feature>
<proteinExistence type="predicted"/>
<evidence type="ECO:0000256" key="1">
    <source>
        <dbReference type="SAM" id="MobiDB-lite"/>
    </source>
</evidence>
<name>A0A4U0X4S0_9PEZI</name>